<dbReference type="GO" id="GO:0016747">
    <property type="term" value="F:acyltransferase activity, transferring groups other than amino-acyl groups"/>
    <property type="evidence" value="ECO:0007669"/>
    <property type="project" value="InterPro"/>
</dbReference>
<evidence type="ECO:0000313" key="2">
    <source>
        <dbReference type="EMBL" id="EJC85620.1"/>
    </source>
</evidence>
<proteinExistence type="predicted"/>
<dbReference type="Proteomes" id="UP000005732">
    <property type="component" value="Unassembled WGS sequence"/>
</dbReference>
<dbReference type="NCBIfam" id="NF040501">
    <property type="entry name" value="resist_ArsN2"/>
    <property type="match status" value="1"/>
</dbReference>
<dbReference type="InterPro" id="IPR016181">
    <property type="entry name" value="Acyl_CoA_acyltransferase"/>
</dbReference>
<dbReference type="PROSITE" id="PS51186">
    <property type="entry name" value="GNAT"/>
    <property type="match status" value="1"/>
</dbReference>
<keyword evidence="2" id="KW-0808">Transferase</keyword>
<sequence length="157" mass="16816">MSGELDQQPVSSADEDLRTALQAAQLPTDDLDEDGRSFFQFTDRSATIGYGGLEHYGDCALLRSLVVLPQQRGHGYGEAITRQLLVQATRGGADTIYLLTDSAIPFFERLGFARVDRATAPAAILQTRQATGLCPASAALLTKTAQGEKSCPLLNVT</sequence>
<dbReference type="Gene3D" id="3.40.630.30">
    <property type="match status" value="1"/>
</dbReference>
<dbReference type="OrthoDB" id="5197788at2"/>
<gene>
    <name evidence="2" type="ORF">Rleg4DRAFT_7507</name>
</gene>
<dbReference type="HOGENOM" id="CLU_120387_0_1_5"/>
<feature type="domain" description="N-acetyltransferase" evidence="1">
    <location>
        <begin position="1"/>
        <end position="146"/>
    </location>
</feature>
<name>J0CZY3_RHILT</name>
<protein>
    <submittedName>
        <fullName evidence="2">Acetyltransferase, N-acetylglutamate synthase</fullName>
    </submittedName>
</protein>
<accession>J0CZY3</accession>
<dbReference type="CDD" id="cd04301">
    <property type="entry name" value="NAT_SF"/>
    <property type="match status" value="1"/>
</dbReference>
<evidence type="ECO:0000313" key="3">
    <source>
        <dbReference type="Proteomes" id="UP000005732"/>
    </source>
</evidence>
<dbReference type="InterPro" id="IPR000182">
    <property type="entry name" value="GNAT_dom"/>
</dbReference>
<reference evidence="2 3" key="1">
    <citation type="submission" date="2012-02" db="EMBL/GenBank/DDBJ databases">
        <title>Improved High-Quality Draft Sequence of Rhizobium leguminosarum bv. trifolii WSM2297.</title>
        <authorList>
            <consortium name="US DOE Joint Genome Institute"/>
            <person name="Lucas S."/>
            <person name="Han J."/>
            <person name="Lapidus A."/>
            <person name="Cheng J.-F."/>
            <person name="Goodwin L."/>
            <person name="Pitluck S."/>
            <person name="Peters L."/>
            <person name="Ovchinnikova G."/>
            <person name="Zhang X."/>
            <person name="Detter J.C."/>
            <person name="Han C."/>
            <person name="Tapia R."/>
            <person name="Land M."/>
            <person name="Hauser L."/>
            <person name="Kyrpides N."/>
            <person name="Ivanova N."/>
            <person name="Pagani I."/>
            <person name="Brau L."/>
            <person name="Yates R."/>
            <person name="O'Hara G."/>
            <person name="Rui T."/>
            <person name="Howieson J."/>
            <person name="Reeve W."/>
            <person name="Woyke T."/>
        </authorList>
    </citation>
    <scope>NUCLEOTIDE SEQUENCE [LARGE SCALE GENOMIC DNA]</scope>
    <source>
        <strain evidence="2 3">WSM2297</strain>
    </source>
</reference>
<evidence type="ECO:0000259" key="1">
    <source>
        <dbReference type="PROSITE" id="PS51186"/>
    </source>
</evidence>
<dbReference type="RefSeq" id="WP_003575054.1">
    <property type="nucleotide sequence ID" value="NZ_JH719392.1"/>
</dbReference>
<dbReference type="Pfam" id="PF00583">
    <property type="entry name" value="Acetyltransf_1"/>
    <property type="match status" value="1"/>
</dbReference>
<dbReference type="SUPFAM" id="SSF55729">
    <property type="entry name" value="Acyl-CoA N-acyltransferases (Nat)"/>
    <property type="match status" value="1"/>
</dbReference>
<dbReference type="EMBL" id="JH719392">
    <property type="protein sequence ID" value="EJC85620.1"/>
    <property type="molecule type" value="Genomic_DNA"/>
</dbReference>
<organism evidence="2 3">
    <name type="scientific">Rhizobium leguminosarum bv. trifolii WSM2297</name>
    <dbReference type="NCBI Taxonomy" id="754762"/>
    <lineage>
        <taxon>Bacteria</taxon>
        <taxon>Pseudomonadati</taxon>
        <taxon>Pseudomonadota</taxon>
        <taxon>Alphaproteobacteria</taxon>
        <taxon>Hyphomicrobiales</taxon>
        <taxon>Rhizobiaceae</taxon>
        <taxon>Rhizobium/Agrobacterium group</taxon>
        <taxon>Rhizobium</taxon>
    </lineage>
</organism>
<dbReference type="AlphaFoldDB" id="J0CZY3"/>